<feature type="compositionally biased region" description="Basic and acidic residues" evidence="4">
    <location>
        <begin position="393"/>
        <end position="430"/>
    </location>
</feature>
<keyword evidence="3" id="KW-0747">Spliceosome</keyword>
<feature type="region of interest" description="Disordered" evidence="4">
    <location>
        <begin position="1"/>
        <end position="99"/>
    </location>
</feature>
<dbReference type="PANTHER" id="PTHR12096">
    <property type="entry name" value="NUCLEAR PROTEIN SKIP-RELATED"/>
    <property type="match status" value="1"/>
</dbReference>
<feature type="compositionally biased region" description="Basic and acidic residues" evidence="4">
    <location>
        <begin position="311"/>
        <end position="320"/>
    </location>
</feature>
<dbReference type="STRING" id="321146.A0A139HAD4"/>
<dbReference type="GO" id="GO:0000398">
    <property type="term" value="P:mRNA splicing, via spliceosome"/>
    <property type="evidence" value="ECO:0007669"/>
    <property type="project" value="InterPro"/>
</dbReference>
<evidence type="ECO:0000313" key="6">
    <source>
        <dbReference type="EMBL" id="KXS99338.1"/>
    </source>
</evidence>
<keyword evidence="3" id="KW-0539">Nucleus</keyword>
<dbReference type="OrthoDB" id="666364at2759"/>
<comment type="caution">
    <text evidence="6">The sequence shown here is derived from an EMBL/GenBank/DDBJ whole genome shotgun (WGS) entry which is preliminary data.</text>
</comment>
<dbReference type="InterPro" id="IPR017862">
    <property type="entry name" value="SKI-int_prot_SKIP"/>
</dbReference>
<comment type="subcellular location">
    <subcellularLocation>
        <location evidence="3">Nucleus</location>
    </subcellularLocation>
</comment>
<feature type="domain" description="SKI-interacting protein SKIP SNW" evidence="5">
    <location>
        <begin position="194"/>
        <end position="351"/>
    </location>
</feature>
<feature type="compositionally biased region" description="Acidic residues" evidence="4">
    <location>
        <begin position="501"/>
        <end position="511"/>
    </location>
</feature>
<comment type="similarity">
    <text evidence="1 3">Belongs to the SNW family.</text>
</comment>
<organism evidence="6 7">
    <name type="scientific">Pseudocercospora eumusae</name>
    <dbReference type="NCBI Taxonomy" id="321146"/>
    <lineage>
        <taxon>Eukaryota</taxon>
        <taxon>Fungi</taxon>
        <taxon>Dikarya</taxon>
        <taxon>Ascomycota</taxon>
        <taxon>Pezizomycotina</taxon>
        <taxon>Dothideomycetes</taxon>
        <taxon>Dothideomycetidae</taxon>
        <taxon>Mycosphaerellales</taxon>
        <taxon>Mycosphaerellaceae</taxon>
        <taxon>Pseudocercospora</taxon>
    </lineage>
</organism>
<feature type="region of interest" description="Disordered" evidence="4">
    <location>
        <begin position="497"/>
        <end position="590"/>
    </location>
</feature>
<feature type="region of interest" description="Disordered" evidence="4">
    <location>
        <begin position="171"/>
        <end position="256"/>
    </location>
</feature>
<feature type="compositionally biased region" description="Pro residues" evidence="4">
    <location>
        <begin position="236"/>
        <end position="247"/>
    </location>
</feature>
<dbReference type="EMBL" id="LFZN01000094">
    <property type="protein sequence ID" value="KXS99338.1"/>
    <property type="molecule type" value="Genomic_DNA"/>
</dbReference>
<feature type="compositionally biased region" description="Low complexity" evidence="4">
    <location>
        <begin position="1"/>
        <end position="14"/>
    </location>
</feature>
<dbReference type="GO" id="GO:0005681">
    <property type="term" value="C:spliceosomal complex"/>
    <property type="evidence" value="ECO:0007669"/>
    <property type="project" value="UniProtKB-UniRule"/>
</dbReference>
<sequence length="590" mass="65654">MSLAGSRASLLSALPKPKYTGEDEELPTHTQQKGPRVVGARELESSQLVVKRSGPPPYGQRSGWRPRNVEDFGDGGAFPEVPMAQYPLDMGRKNQPSTSNALALQVDNEGKVKYDAIARRGHGEKRIVHASFKDLIPLRQRADVGDISLERPSEEEVQASKERTQKALQGLVDGTLAAQKPKNVKGTTRPEPTFVRYTPANQMGDNSKKPDRIMKIVARQQDPMEPPKHKIKKIPRGPPSPPPPVMHSPPRKLTAEDQEAWKIPPPVSNWKNPKGYTVPLDKRLAADGRGLQDVTINDKFAQFAEALHTADRHAREEVQQRHRMQQRLAEKEKEAQEEHLRQLAMKAREDKAAAATQRRGADRGRSRSRSVDSRSSYSSYSSRSGSRSRSRSGGRDGDRDRREREKQRAERKQEAKREMARKNMGHERKMQMMAREQNRDIGEKVALGLAKPTQSKEAMYDSRLFNQSSGFAAGFNEDQAYDKPLFADRDALNSIYRPTVGDEDDGEDGGETLEKIQGTKRFDTLGRAPKSGFKGTETAEARSGPVQFERDRGDDPFGIEAGIAAASGGSKRVADDDGGGKSKRARVDDE</sequence>
<dbReference type="Proteomes" id="UP000070133">
    <property type="component" value="Unassembled WGS sequence"/>
</dbReference>
<gene>
    <name evidence="6" type="ORF">AC578_6747</name>
</gene>
<feature type="compositionally biased region" description="Basic and acidic residues" evidence="4">
    <location>
        <begin position="359"/>
        <end position="372"/>
    </location>
</feature>
<evidence type="ECO:0000256" key="3">
    <source>
        <dbReference type="RuleBase" id="RU367140"/>
    </source>
</evidence>
<evidence type="ECO:0000256" key="1">
    <source>
        <dbReference type="ARBA" id="ARBA00010197"/>
    </source>
</evidence>
<dbReference type="Pfam" id="PF02731">
    <property type="entry name" value="SKIP_SNW"/>
    <property type="match status" value="1"/>
</dbReference>
<keyword evidence="3" id="KW-0508">mRNA splicing</keyword>
<evidence type="ECO:0000313" key="7">
    <source>
        <dbReference type="Proteomes" id="UP000070133"/>
    </source>
</evidence>
<dbReference type="InterPro" id="IPR004015">
    <property type="entry name" value="SKI-int_prot_SKIP_SNW-dom"/>
</dbReference>
<feature type="compositionally biased region" description="Basic and acidic residues" evidence="4">
    <location>
        <begin position="572"/>
        <end position="590"/>
    </location>
</feature>
<feature type="compositionally biased region" description="Low complexity" evidence="4">
    <location>
        <begin position="558"/>
        <end position="570"/>
    </location>
</feature>
<name>A0A139HAD4_9PEZI</name>
<protein>
    <recommendedName>
        <fullName evidence="2 3">Pre-mRNA-processing protein 45</fullName>
    </recommendedName>
</protein>
<feature type="region of interest" description="Disordered" evidence="4">
    <location>
        <begin position="311"/>
        <end position="430"/>
    </location>
</feature>
<feature type="compositionally biased region" description="Basic and acidic residues" evidence="4">
    <location>
        <begin position="328"/>
        <end position="352"/>
    </location>
</feature>
<keyword evidence="7" id="KW-1185">Reference proteome</keyword>
<evidence type="ECO:0000256" key="4">
    <source>
        <dbReference type="SAM" id="MobiDB-lite"/>
    </source>
</evidence>
<keyword evidence="3" id="KW-0507">mRNA processing</keyword>
<dbReference type="AlphaFoldDB" id="A0A139HAD4"/>
<proteinExistence type="inferred from homology"/>
<feature type="compositionally biased region" description="Low complexity" evidence="4">
    <location>
        <begin position="373"/>
        <end position="385"/>
    </location>
</feature>
<accession>A0A139HAD4</accession>
<comment type="subunit">
    <text evidence="3">Associated with the spliceosome.</text>
</comment>
<evidence type="ECO:0000259" key="5">
    <source>
        <dbReference type="Pfam" id="PF02731"/>
    </source>
</evidence>
<reference evidence="6 7" key="1">
    <citation type="submission" date="2015-07" db="EMBL/GenBank/DDBJ databases">
        <title>Comparative genomics of the Sigatoka disease complex on banana suggests a link between parallel evolutionary changes in Pseudocercospora fijiensis and Pseudocercospora eumusae and increased virulence on the banana host.</title>
        <authorList>
            <person name="Chang T.-C."/>
            <person name="Salvucci A."/>
            <person name="Crous P.W."/>
            <person name="Stergiopoulos I."/>
        </authorList>
    </citation>
    <scope>NUCLEOTIDE SEQUENCE [LARGE SCALE GENOMIC DNA]</scope>
    <source>
        <strain evidence="6 7">CBS 114824</strain>
    </source>
</reference>
<evidence type="ECO:0000256" key="2">
    <source>
        <dbReference type="ARBA" id="ARBA00022160"/>
    </source>
</evidence>
<comment type="function">
    <text evidence="3">Involved in pre-mRNA splicing.</text>
</comment>